<evidence type="ECO:0000259" key="5">
    <source>
        <dbReference type="Pfam" id="PF00005"/>
    </source>
</evidence>
<dbReference type="PANTHER" id="PTHR24223">
    <property type="entry name" value="ATP-BINDING CASSETTE SUB-FAMILY C"/>
    <property type="match status" value="1"/>
</dbReference>
<name>A0A9W8DJI2_9FUNG</name>
<evidence type="ECO:0000256" key="3">
    <source>
        <dbReference type="ARBA" id="ARBA00022741"/>
    </source>
</evidence>
<dbReference type="GO" id="GO:0016020">
    <property type="term" value="C:membrane"/>
    <property type="evidence" value="ECO:0007669"/>
    <property type="project" value="UniProtKB-SubCell"/>
</dbReference>
<evidence type="ECO:0000313" key="6">
    <source>
        <dbReference type="EMBL" id="KAJ1910660.1"/>
    </source>
</evidence>
<feature type="domain" description="ABC transporter" evidence="5">
    <location>
        <begin position="12"/>
        <end position="42"/>
    </location>
</feature>
<keyword evidence="7" id="KW-1185">Reference proteome</keyword>
<reference evidence="6" key="1">
    <citation type="submission" date="2022-07" db="EMBL/GenBank/DDBJ databases">
        <title>Phylogenomic reconstructions and comparative analyses of Kickxellomycotina fungi.</title>
        <authorList>
            <person name="Reynolds N.K."/>
            <person name="Stajich J.E."/>
            <person name="Barry K."/>
            <person name="Grigoriev I.V."/>
            <person name="Crous P."/>
            <person name="Smith M.E."/>
        </authorList>
    </citation>
    <scope>NUCLEOTIDE SEQUENCE</scope>
    <source>
        <strain evidence="6">NBRC 100468</strain>
    </source>
</reference>
<dbReference type="Proteomes" id="UP001150538">
    <property type="component" value="Unassembled WGS sequence"/>
</dbReference>
<dbReference type="Pfam" id="PF00005">
    <property type="entry name" value="ABC_tran"/>
    <property type="match status" value="1"/>
</dbReference>
<dbReference type="InterPro" id="IPR050173">
    <property type="entry name" value="ABC_transporter_C-like"/>
</dbReference>
<dbReference type="Gene3D" id="3.40.50.300">
    <property type="entry name" value="P-loop containing nucleotide triphosphate hydrolases"/>
    <property type="match status" value="1"/>
</dbReference>
<keyword evidence="4" id="KW-0067">ATP-binding</keyword>
<dbReference type="InterPro" id="IPR003439">
    <property type="entry name" value="ABC_transporter-like_ATP-bd"/>
</dbReference>
<dbReference type="PANTHER" id="PTHR24223:SF456">
    <property type="entry name" value="MULTIDRUG RESISTANCE-ASSOCIATED PROTEIN LETHAL(2)03659"/>
    <property type="match status" value="1"/>
</dbReference>
<dbReference type="EMBL" id="JANBPU010000545">
    <property type="protein sequence ID" value="KAJ1910660.1"/>
    <property type="molecule type" value="Genomic_DNA"/>
</dbReference>
<dbReference type="InterPro" id="IPR027417">
    <property type="entry name" value="P-loop_NTPase"/>
</dbReference>
<organism evidence="6 7">
    <name type="scientific">Mycoemilia scoparia</name>
    <dbReference type="NCBI Taxonomy" id="417184"/>
    <lineage>
        <taxon>Eukaryota</taxon>
        <taxon>Fungi</taxon>
        <taxon>Fungi incertae sedis</taxon>
        <taxon>Zoopagomycota</taxon>
        <taxon>Kickxellomycotina</taxon>
        <taxon>Kickxellomycetes</taxon>
        <taxon>Kickxellales</taxon>
        <taxon>Kickxellaceae</taxon>
        <taxon>Mycoemilia</taxon>
    </lineage>
</organism>
<evidence type="ECO:0000256" key="4">
    <source>
        <dbReference type="ARBA" id="ARBA00022840"/>
    </source>
</evidence>
<comment type="caution">
    <text evidence="6">The sequence shown here is derived from an EMBL/GenBank/DDBJ whole genome shotgun (WGS) entry which is preliminary data.</text>
</comment>
<evidence type="ECO:0000313" key="7">
    <source>
        <dbReference type="Proteomes" id="UP001150538"/>
    </source>
</evidence>
<evidence type="ECO:0000256" key="2">
    <source>
        <dbReference type="ARBA" id="ARBA00009726"/>
    </source>
</evidence>
<keyword evidence="3" id="KW-0547">Nucleotide-binding</keyword>
<comment type="similarity">
    <text evidence="2">Belongs to the ABC transporter superfamily. ABCC family. Conjugate transporter (TC 3.A.1.208) subfamily.</text>
</comment>
<accession>A0A9W8DJI2</accession>
<dbReference type="AlphaFoldDB" id="A0A9W8DJI2"/>
<evidence type="ECO:0000256" key="1">
    <source>
        <dbReference type="ARBA" id="ARBA00004141"/>
    </source>
</evidence>
<gene>
    <name evidence="6" type="ORF">H4219_006152</name>
</gene>
<comment type="subcellular location">
    <subcellularLocation>
        <location evidence="1">Membrane</location>
        <topology evidence="1">Multi-pass membrane protein</topology>
    </subcellularLocation>
</comment>
<dbReference type="GO" id="GO:0005524">
    <property type="term" value="F:ATP binding"/>
    <property type="evidence" value="ECO:0007669"/>
    <property type="project" value="UniProtKB-KW"/>
</dbReference>
<dbReference type="GO" id="GO:0016887">
    <property type="term" value="F:ATP hydrolysis activity"/>
    <property type="evidence" value="ECO:0007669"/>
    <property type="project" value="InterPro"/>
</dbReference>
<dbReference type="SUPFAM" id="SSF52540">
    <property type="entry name" value="P-loop containing nucleoside triphosphate hydrolases"/>
    <property type="match status" value="1"/>
</dbReference>
<proteinExistence type="inferred from homology"/>
<dbReference type="GO" id="GO:0042626">
    <property type="term" value="F:ATPase-coupled transmembrane transporter activity"/>
    <property type="evidence" value="ECO:0007669"/>
    <property type="project" value="TreeGrafter"/>
</dbReference>
<sequence>MPFIYLGNMVSGSLNSGHQQLISLARALIRKSRILVLDEPTASLDYQIDQKIQKVIRGELTKGATILCVAHRLKTVIDYDKILVVDKGKIVEFDTPGNLLNDPGTMFYKMCKATKDFESLVKAANSNNN</sequence>
<protein>
    <recommendedName>
        <fullName evidence="5">ABC transporter domain-containing protein</fullName>
    </recommendedName>
</protein>
<feature type="non-terminal residue" evidence="6">
    <location>
        <position position="129"/>
    </location>
</feature>
<dbReference type="OrthoDB" id="6500128at2759"/>